<dbReference type="InterPro" id="IPR033838">
    <property type="entry name" value="CvaB_peptidase"/>
</dbReference>
<feature type="domain" description="ABC transporter" evidence="11">
    <location>
        <begin position="494"/>
        <end position="700"/>
    </location>
</feature>
<organism evidence="14 15">
    <name type="scientific">Pantoea vagans</name>
    <dbReference type="NCBI Taxonomy" id="470934"/>
    <lineage>
        <taxon>Bacteria</taxon>
        <taxon>Pseudomonadati</taxon>
        <taxon>Pseudomonadota</taxon>
        <taxon>Gammaproteobacteria</taxon>
        <taxon>Enterobacterales</taxon>
        <taxon>Erwiniaceae</taxon>
        <taxon>Pantoea</taxon>
    </lineage>
</organism>
<dbReference type="Gene3D" id="1.20.1560.10">
    <property type="entry name" value="ABC transporter type 1, transmembrane domain"/>
    <property type="match status" value="1"/>
</dbReference>
<dbReference type="SMART" id="SM00382">
    <property type="entry name" value="AAA"/>
    <property type="match status" value="1"/>
</dbReference>
<comment type="caution">
    <text evidence="14">The sequence shown here is derived from an EMBL/GenBank/DDBJ whole genome shotgun (WGS) entry which is preliminary data.</text>
</comment>
<dbReference type="InterPro" id="IPR017871">
    <property type="entry name" value="ABC_transporter-like_CS"/>
</dbReference>
<feature type="transmembrane region" description="Helical" evidence="10">
    <location>
        <begin position="213"/>
        <end position="233"/>
    </location>
</feature>
<evidence type="ECO:0000256" key="9">
    <source>
        <dbReference type="ARBA" id="ARBA00034018"/>
    </source>
</evidence>
<evidence type="ECO:0000256" key="3">
    <source>
        <dbReference type="ARBA" id="ARBA00012191"/>
    </source>
</evidence>
<dbReference type="Pfam" id="PF03412">
    <property type="entry name" value="Peptidase_C39"/>
    <property type="match status" value="1"/>
</dbReference>
<dbReference type="Pfam" id="PF00005">
    <property type="entry name" value="ABC_tran"/>
    <property type="match status" value="1"/>
</dbReference>
<dbReference type="InterPro" id="IPR005074">
    <property type="entry name" value="Peptidase_C39"/>
</dbReference>
<dbReference type="PROSITE" id="PS50990">
    <property type="entry name" value="PEPTIDASE_C39"/>
    <property type="match status" value="1"/>
</dbReference>
<keyword evidence="6" id="KW-0067">ATP-binding</keyword>
<dbReference type="Gene3D" id="3.90.70.10">
    <property type="entry name" value="Cysteine proteinases"/>
    <property type="match status" value="1"/>
</dbReference>
<dbReference type="Pfam" id="PF00664">
    <property type="entry name" value="ABC_membrane"/>
    <property type="match status" value="1"/>
</dbReference>
<dbReference type="RefSeq" id="WP_147788707.1">
    <property type="nucleotide sequence ID" value="NZ_RCNL01000002.1"/>
</dbReference>
<dbReference type="PROSITE" id="PS50893">
    <property type="entry name" value="ABC_TRANSPORTER_2"/>
    <property type="match status" value="1"/>
</dbReference>
<keyword evidence="15" id="KW-1185">Reference proteome</keyword>
<dbReference type="CDD" id="cd18567">
    <property type="entry name" value="ABC_6TM_CvaB_RaxB_like"/>
    <property type="match status" value="1"/>
</dbReference>
<evidence type="ECO:0000259" key="12">
    <source>
        <dbReference type="PROSITE" id="PS50929"/>
    </source>
</evidence>
<accession>A0ABY3LIP5</accession>
<feature type="transmembrane region" description="Helical" evidence="10">
    <location>
        <begin position="316"/>
        <end position="333"/>
    </location>
</feature>
<dbReference type="PROSITE" id="PS50929">
    <property type="entry name" value="ABC_TM1F"/>
    <property type="match status" value="1"/>
</dbReference>
<evidence type="ECO:0000256" key="7">
    <source>
        <dbReference type="ARBA" id="ARBA00022989"/>
    </source>
</evidence>
<dbReference type="PROSITE" id="PS00211">
    <property type="entry name" value="ABC_TRANSPORTER_1"/>
    <property type="match status" value="1"/>
</dbReference>
<evidence type="ECO:0000259" key="11">
    <source>
        <dbReference type="PROSITE" id="PS50893"/>
    </source>
</evidence>
<evidence type="ECO:0000256" key="4">
    <source>
        <dbReference type="ARBA" id="ARBA00022692"/>
    </source>
</evidence>
<evidence type="ECO:0000313" key="15">
    <source>
        <dbReference type="Proteomes" id="UP000426772"/>
    </source>
</evidence>
<evidence type="ECO:0000256" key="6">
    <source>
        <dbReference type="ARBA" id="ARBA00022840"/>
    </source>
</evidence>
<keyword evidence="8 10" id="KW-0472">Membrane</keyword>
<dbReference type="Proteomes" id="UP000426772">
    <property type="component" value="Unassembled WGS sequence"/>
</dbReference>
<evidence type="ECO:0000256" key="1">
    <source>
        <dbReference type="ARBA" id="ARBA00004651"/>
    </source>
</evidence>
<keyword evidence="5" id="KW-0547">Nucleotide-binding</keyword>
<evidence type="ECO:0000256" key="10">
    <source>
        <dbReference type="SAM" id="Phobius"/>
    </source>
</evidence>
<comment type="catalytic activity">
    <reaction evidence="9">
        <text>ATP + H2O + xenobioticSide 1 = ADP + phosphate + xenobioticSide 2.</text>
        <dbReference type="EC" id="7.6.2.2"/>
    </reaction>
</comment>
<dbReference type="PANTHER" id="PTHR24221">
    <property type="entry name" value="ATP-BINDING CASSETTE SUB-FAMILY B"/>
    <property type="match status" value="1"/>
</dbReference>
<dbReference type="CDD" id="cd02419">
    <property type="entry name" value="Peptidase_C39C"/>
    <property type="match status" value="1"/>
</dbReference>
<feature type="transmembrane region" description="Helical" evidence="10">
    <location>
        <begin position="175"/>
        <end position="193"/>
    </location>
</feature>
<dbReference type="InterPro" id="IPR039421">
    <property type="entry name" value="Type_1_exporter"/>
</dbReference>
<name>A0ABY3LIP5_9GAMM</name>
<evidence type="ECO:0000256" key="5">
    <source>
        <dbReference type="ARBA" id="ARBA00022741"/>
    </source>
</evidence>
<dbReference type="InterPro" id="IPR036640">
    <property type="entry name" value="ABC1_TM_sf"/>
</dbReference>
<feature type="transmembrane region" description="Helical" evidence="10">
    <location>
        <begin position="291"/>
        <end position="310"/>
    </location>
</feature>
<feature type="domain" description="ABC transmembrane type-1" evidence="12">
    <location>
        <begin position="179"/>
        <end position="458"/>
    </location>
</feature>
<evidence type="ECO:0000256" key="8">
    <source>
        <dbReference type="ARBA" id="ARBA00023136"/>
    </source>
</evidence>
<dbReference type="InterPro" id="IPR003593">
    <property type="entry name" value="AAA+_ATPase"/>
</dbReference>
<keyword evidence="7 10" id="KW-1133">Transmembrane helix</keyword>
<evidence type="ECO:0000256" key="2">
    <source>
        <dbReference type="ARBA" id="ARBA00006526"/>
    </source>
</evidence>
<reference evidence="14 15" key="1">
    <citation type="submission" date="2018-10" db="EMBL/GenBank/DDBJ databases">
        <title>Draft genome sequence of Pantoea vagans isolated from corpses of the sugarcane aphid Melanaphis sacchari Zehntner.</title>
        <authorList>
            <person name="Toledo E."/>
            <person name="Pena G."/>
            <person name="Lozano L."/>
        </authorList>
    </citation>
    <scope>NUCLEOTIDE SEQUENCE [LARGE SCALE GENOMIC DNA]</scope>
    <source>
        <strain evidence="14 15">ET-90</strain>
    </source>
</reference>
<keyword evidence="4 10" id="KW-0812">Transmembrane</keyword>
<protein>
    <recommendedName>
        <fullName evidence="3">ABC-type xenobiotic transporter</fullName>
        <ecNumber evidence="3">7.6.2.2</ecNumber>
    </recommendedName>
</protein>
<dbReference type="SUPFAM" id="SSF90123">
    <property type="entry name" value="ABC transporter transmembrane region"/>
    <property type="match status" value="1"/>
</dbReference>
<proteinExistence type="inferred from homology"/>
<dbReference type="Gene3D" id="3.40.50.300">
    <property type="entry name" value="P-loop containing nucleotide triphosphate hydrolases"/>
    <property type="match status" value="1"/>
</dbReference>
<feature type="transmembrane region" description="Helical" evidence="10">
    <location>
        <begin position="397"/>
        <end position="419"/>
    </location>
</feature>
<dbReference type="EC" id="7.6.2.2" evidence="3"/>
<dbReference type="InterPro" id="IPR003439">
    <property type="entry name" value="ABC_transporter-like_ATP-bd"/>
</dbReference>
<evidence type="ECO:0000259" key="13">
    <source>
        <dbReference type="PROSITE" id="PS50990"/>
    </source>
</evidence>
<comment type="subcellular location">
    <subcellularLocation>
        <location evidence="1">Cell membrane</location>
        <topology evidence="1">Multi-pass membrane protein</topology>
    </subcellularLocation>
</comment>
<feature type="domain" description="Peptidase C39" evidence="13">
    <location>
        <begin position="26"/>
        <end position="145"/>
    </location>
</feature>
<dbReference type="InterPro" id="IPR027417">
    <property type="entry name" value="P-loop_NTPase"/>
</dbReference>
<dbReference type="EMBL" id="RCNL01000002">
    <property type="protein sequence ID" value="TXL79752.1"/>
    <property type="molecule type" value="Genomic_DNA"/>
</dbReference>
<gene>
    <name evidence="14" type="ORF">D9O29_05615</name>
</gene>
<comment type="similarity">
    <text evidence="2">Belongs to the ABC transporter superfamily. Drug exporter-2 (TC 3.A.1.117) family.</text>
</comment>
<dbReference type="PANTHER" id="PTHR24221:SF606">
    <property type="entry name" value="COLICIN V SECRETION-PROCESSING ATP-BINDING PROTEIN"/>
    <property type="match status" value="1"/>
</dbReference>
<sequence length="700" mass="78565">MINKFFSEQAVKLNLSLRRRVPLHLQTEAAECGLACLAMIAGYHGQYTDLHSLRQRFGFSSRGANLNAIVEIASQMNLGSRPLSLDLDELTALRLPCVLHWGFTHFVVLVSVRKGRYVIHDPAAGRRTVSEGEFSRQFTGIALELWPESTFSKAKKEDRIRLNQLFSSVQGLSRALIKIFFLSLIIESVNLLLPVGTQLVMDHVITASDKGLLGLICTGLLFFVIFRSCVSMVRSWSSLVMSTLIDVQWKSGLFSHLVTLPLDYFARRKLGDIQSRFGSLDVLRSTFTQNIVKAIVDGIMFTGLTVMMFIYSPMLYWFVAAFTLLYVLLRLYAWPRYREVTGQQLIKSARINSHFMETLYGIATVKTQGYGTIREKSWLNLVIDSTNSGIEKNRLDMLFGGLHLFIMTCDQILVLWLGANQVIDQHMTLGMFVAFNAYRAQFGDRVSSLTEALLQLRMLHVHNERIADIALTESDDSREDIDSDASRCSLPLKLKVQDLFYTYDVHTKPVLNGVNFEVAAGESVAIVGASGRGKTTLMKILSGLYSPTSGTIFADDIDINAFGRKKYQKRIGCVLQDDRLFAGSIRDNIVGFTPDYDTEWMEQCARSCFIHDDIMAMPMGYNTLVGELGDGLSGGQKQRLFIARALFRKPGMLLLDEATSHLDQESERAVNDAVQQLNITRIIIAHRPSTIASADRVIHL</sequence>
<dbReference type="SUPFAM" id="SSF52540">
    <property type="entry name" value="P-loop containing nucleoside triphosphate hydrolases"/>
    <property type="match status" value="1"/>
</dbReference>
<dbReference type="InterPro" id="IPR011527">
    <property type="entry name" value="ABC1_TM_dom"/>
</dbReference>
<evidence type="ECO:0000313" key="14">
    <source>
        <dbReference type="EMBL" id="TXL79752.1"/>
    </source>
</evidence>